<dbReference type="SMART" id="SM00642">
    <property type="entry name" value="Aamy"/>
    <property type="match status" value="1"/>
</dbReference>
<dbReference type="Gene3D" id="2.60.40.10">
    <property type="entry name" value="Immunoglobulins"/>
    <property type="match status" value="1"/>
</dbReference>
<keyword evidence="1" id="KW-0378">Hydrolase</keyword>
<dbReference type="PANTHER" id="PTHR10357">
    <property type="entry name" value="ALPHA-AMYLASE FAMILY MEMBER"/>
    <property type="match status" value="1"/>
</dbReference>
<organism evidence="4 5">
    <name type="scientific">Tumebacillus flagellatus</name>
    <dbReference type="NCBI Taxonomy" id="1157490"/>
    <lineage>
        <taxon>Bacteria</taxon>
        <taxon>Bacillati</taxon>
        <taxon>Bacillota</taxon>
        <taxon>Bacilli</taxon>
        <taxon>Bacillales</taxon>
        <taxon>Alicyclobacillaceae</taxon>
        <taxon>Tumebacillus</taxon>
    </lineage>
</organism>
<dbReference type="eggNOG" id="COG0366">
    <property type="taxonomic scope" value="Bacteria"/>
</dbReference>
<dbReference type="InterPro" id="IPR014756">
    <property type="entry name" value="Ig_E-set"/>
</dbReference>
<dbReference type="InterPro" id="IPR004185">
    <property type="entry name" value="Glyco_hydro_13_lg-like_dom"/>
</dbReference>
<reference evidence="4 5" key="1">
    <citation type="journal article" date="2013" name="Int. J. Syst. Evol. Microbiol.">
        <title>Tumebacillus flagellatus sp. nov., an alpha-amylase/pullulanase-producing bacterium isolated from cassava wastewater.</title>
        <authorList>
            <person name="Wang Q."/>
            <person name="Xie N."/>
            <person name="Qin Y."/>
            <person name="Shen N."/>
            <person name="Zhu J."/>
            <person name="Mi H."/>
            <person name="Huang R."/>
        </authorList>
    </citation>
    <scope>NUCLEOTIDE SEQUENCE [LARGE SCALE GENOMIC DNA]</scope>
    <source>
        <strain evidence="4 5">GST4</strain>
    </source>
</reference>
<dbReference type="SUPFAM" id="SSF51445">
    <property type="entry name" value="(Trans)glycosidases"/>
    <property type="match status" value="1"/>
</dbReference>
<dbReference type="InterPro" id="IPR013783">
    <property type="entry name" value="Ig-like_fold"/>
</dbReference>
<dbReference type="InterPro" id="IPR006047">
    <property type="entry name" value="GH13_cat_dom"/>
</dbReference>
<dbReference type="Gene3D" id="3.90.400.10">
    <property type="entry name" value="Oligo-1,6-glucosidase, Domain 2"/>
    <property type="match status" value="1"/>
</dbReference>
<sequence>MNQEAIFHMSHGAYAYALGPHHALIKLRAKRGDLKSVHMVHEDRFELPGSYATQELNYAGSDEFYDYFTAVVETRTRKLRYRFLLDNGPEQYWYGERALSNIADFAGWFQLAYLPNRDLFVIPEWAKSAVVYQIFPDRFQNGNPDNDPEGVRPWGELPTPHTFFGGDLQGILDRLPYLENLGVNLIYMTPIFLSPSTHKYDTADYYAIDPMFGDVETLKRLVENAHVRGIRVMLDAVFNHCGAEFPPFQDVLAKGEASEYADWFHIHSFPVDMQEVNYETFANHVASMPKLRTENPNVRDYLLDVAEFWVKEVGIDGWRLDVANEVDHAFWRAFRDRVREANPETLIIGEVWHDSSPWLQGDQFDGVMNYLFRDAVIEFFAKRTISADRFDAMLTKTRMMYKRQANFMMFNLLGSHDTARFLTICNGREERMRLAVVFQMTYVGIPEVYYGDEVGMVGENDPDCRRTMIWEEEKQNRELFRLHQQLISVRKAHPALQTGLYRAVDKDALHNLYGFVRETENESIYILLNNGSGNHWVSLPEGVSGRDLLTDRVYSGTFDLESYGFRILLLSGGTV</sequence>
<dbReference type="PANTHER" id="PTHR10357:SF210">
    <property type="entry name" value="MALTODEXTRIN GLUCOSIDASE"/>
    <property type="match status" value="1"/>
</dbReference>
<dbReference type="GO" id="GO:0004553">
    <property type="term" value="F:hydrolase activity, hydrolyzing O-glycosyl compounds"/>
    <property type="evidence" value="ECO:0007669"/>
    <property type="project" value="InterPro"/>
</dbReference>
<dbReference type="Gene3D" id="3.20.20.80">
    <property type="entry name" value="Glycosidases"/>
    <property type="match status" value="1"/>
</dbReference>
<keyword evidence="2" id="KW-0326">Glycosidase</keyword>
<dbReference type="Pfam" id="PF00128">
    <property type="entry name" value="Alpha-amylase"/>
    <property type="match status" value="1"/>
</dbReference>
<dbReference type="GO" id="GO:0005975">
    <property type="term" value="P:carbohydrate metabolic process"/>
    <property type="evidence" value="ECO:0007669"/>
    <property type="project" value="InterPro"/>
</dbReference>
<name>A0A074M8A5_9BACL</name>
<evidence type="ECO:0000313" key="4">
    <source>
        <dbReference type="EMBL" id="KEO82212.1"/>
    </source>
</evidence>
<dbReference type="STRING" id="1157490.EL26_16885"/>
<dbReference type="SUPFAM" id="SSF51011">
    <property type="entry name" value="Glycosyl hydrolase domain"/>
    <property type="match status" value="1"/>
</dbReference>
<evidence type="ECO:0000259" key="3">
    <source>
        <dbReference type="SMART" id="SM00642"/>
    </source>
</evidence>
<evidence type="ECO:0000256" key="1">
    <source>
        <dbReference type="ARBA" id="ARBA00022801"/>
    </source>
</evidence>
<dbReference type="InterPro" id="IPR017853">
    <property type="entry name" value="GH"/>
</dbReference>
<dbReference type="InterPro" id="IPR045857">
    <property type="entry name" value="O16G_dom_2"/>
</dbReference>
<dbReference type="EMBL" id="JMIR01000026">
    <property type="protein sequence ID" value="KEO82212.1"/>
    <property type="molecule type" value="Genomic_DNA"/>
</dbReference>
<dbReference type="Gene3D" id="2.60.40.1180">
    <property type="entry name" value="Golgi alpha-mannosidase II"/>
    <property type="match status" value="1"/>
</dbReference>
<dbReference type="Pfam" id="PF02903">
    <property type="entry name" value="Alpha-amylase_N"/>
    <property type="match status" value="1"/>
</dbReference>
<dbReference type="RefSeq" id="WP_038091089.1">
    <property type="nucleotide sequence ID" value="NZ_JMIR01000026.1"/>
</dbReference>
<dbReference type="AlphaFoldDB" id="A0A074M8A5"/>
<dbReference type="CDD" id="cd02857">
    <property type="entry name" value="E_set_CDase_PDE_N"/>
    <property type="match status" value="1"/>
</dbReference>
<evidence type="ECO:0000313" key="5">
    <source>
        <dbReference type="Proteomes" id="UP000027931"/>
    </source>
</evidence>
<gene>
    <name evidence="4" type="ORF">EL26_16885</name>
</gene>
<dbReference type="InterPro" id="IPR013780">
    <property type="entry name" value="Glyco_hydro_b"/>
</dbReference>
<evidence type="ECO:0000256" key="2">
    <source>
        <dbReference type="ARBA" id="ARBA00023295"/>
    </source>
</evidence>
<keyword evidence="5" id="KW-1185">Reference proteome</keyword>
<proteinExistence type="predicted"/>
<feature type="domain" description="Glycosyl hydrolase family 13 catalytic" evidence="3">
    <location>
        <begin position="133"/>
        <end position="490"/>
    </location>
</feature>
<dbReference type="OrthoDB" id="9805159at2"/>
<dbReference type="SUPFAM" id="SSF81296">
    <property type="entry name" value="E set domains"/>
    <property type="match status" value="1"/>
</dbReference>
<comment type="caution">
    <text evidence="4">The sequence shown here is derived from an EMBL/GenBank/DDBJ whole genome shotgun (WGS) entry which is preliminary data.</text>
</comment>
<accession>A0A074M8A5</accession>
<dbReference type="CDD" id="cd11338">
    <property type="entry name" value="AmyAc_CMD"/>
    <property type="match status" value="1"/>
</dbReference>
<protein>
    <recommendedName>
        <fullName evidence="3">Glycosyl hydrolase family 13 catalytic domain-containing protein</fullName>
    </recommendedName>
</protein>
<dbReference type="Proteomes" id="UP000027931">
    <property type="component" value="Unassembled WGS sequence"/>
</dbReference>